<dbReference type="RefSeq" id="WP_110671836.1">
    <property type="nucleotide sequence ID" value="NZ_PYBW01000085.1"/>
</dbReference>
<dbReference type="Proteomes" id="UP000248039">
    <property type="component" value="Unassembled WGS sequence"/>
</dbReference>
<dbReference type="PANTHER" id="PTHR35526:SF3">
    <property type="entry name" value="ANTI-SIGMA-F FACTOR RSBW"/>
    <property type="match status" value="1"/>
</dbReference>
<dbReference type="SUPFAM" id="SSF55874">
    <property type="entry name" value="ATPase domain of HSP90 chaperone/DNA topoisomerase II/histidine kinase"/>
    <property type="match status" value="1"/>
</dbReference>
<dbReference type="InterPro" id="IPR003594">
    <property type="entry name" value="HATPase_dom"/>
</dbReference>
<dbReference type="OrthoDB" id="3185978at2"/>
<dbReference type="EMBL" id="PYBW01000085">
    <property type="protein sequence ID" value="PYC76112.1"/>
    <property type="molecule type" value="Genomic_DNA"/>
</dbReference>
<organism evidence="4 5">
    <name type="scientific">Streptomyces tateyamensis</name>
    <dbReference type="NCBI Taxonomy" id="565073"/>
    <lineage>
        <taxon>Bacteria</taxon>
        <taxon>Bacillati</taxon>
        <taxon>Actinomycetota</taxon>
        <taxon>Actinomycetes</taxon>
        <taxon>Kitasatosporales</taxon>
        <taxon>Streptomycetaceae</taxon>
        <taxon>Streptomyces</taxon>
    </lineage>
</organism>
<dbReference type="InterPro" id="IPR036890">
    <property type="entry name" value="HATPase_C_sf"/>
</dbReference>
<feature type="compositionally biased region" description="Low complexity" evidence="2">
    <location>
        <begin position="114"/>
        <end position="123"/>
    </location>
</feature>
<dbReference type="Gene3D" id="3.30.565.10">
    <property type="entry name" value="Histidine kinase-like ATPase, C-terminal domain"/>
    <property type="match status" value="1"/>
</dbReference>
<dbReference type="CDD" id="cd16936">
    <property type="entry name" value="HATPase_RsbW-like"/>
    <property type="match status" value="1"/>
</dbReference>
<evidence type="ECO:0000313" key="4">
    <source>
        <dbReference type="EMBL" id="PYC76112.1"/>
    </source>
</evidence>
<proteinExistence type="predicted"/>
<accession>A0A2V4NXA5</accession>
<keyword evidence="5" id="KW-1185">Reference proteome</keyword>
<keyword evidence="1" id="KW-0723">Serine/threonine-protein kinase</keyword>
<keyword evidence="1" id="KW-0418">Kinase</keyword>
<evidence type="ECO:0000256" key="1">
    <source>
        <dbReference type="ARBA" id="ARBA00022527"/>
    </source>
</evidence>
<keyword evidence="1" id="KW-0808">Transferase</keyword>
<dbReference type="PANTHER" id="PTHR35526">
    <property type="entry name" value="ANTI-SIGMA-F FACTOR RSBW-RELATED"/>
    <property type="match status" value="1"/>
</dbReference>
<evidence type="ECO:0000313" key="5">
    <source>
        <dbReference type="Proteomes" id="UP000248039"/>
    </source>
</evidence>
<dbReference type="Pfam" id="PF13581">
    <property type="entry name" value="HATPase_c_2"/>
    <property type="match status" value="1"/>
</dbReference>
<reference evidence="4 5" key="1">
    <citation type="submission" date="2018-03" db="EMBL/GenBank/DDBJ databases">
        <title>Bioinformatic expansion and discovery of thiopeptide antibiotics.</title>
        <authorList>
            <person name="Schwalen C.J."/>
            <person name="Hudson G.A."/>
            <person name="Mitchell D.A."/>
        </authorList>
    </citation>
    <scope>NUCLEOTIDE SEQUENCE [LARGE SCALE GENOMIC DNA]</scope>
    <source>
        <strain evidence="4 5">ATCC 21389</strain>
    </source>
</reference>
<evidence type="ECO:0000256" key="2">
    <source>
        <dbReference type="SAM" id="MobiDB-lite"/>
    </source>
</evidence>
<evidence type="ECO:0000259" key="3">
    <source>
        <dbReference type="Pfam" id="PF13581"/>
    </source>
</evidence>
<sequence length="204" mass="21979">MDIWWTLHLKRELASVPLARRILLGTMDSAGVDPQIAADLALALTEACANAVEHAVGEGGFEVTARLAGDLLRVEVVDRGPGLPVAPHLVPARRPAAGRPLLTHGRPRRGRASLPGPTTLPPARRTRPTAYDTHVLPPGRPAGTLRLPDPAHLPDLTAESGRGLFLIRALTDHVDLLNHPQRGAIVSFEKLLRRHDDPLLRVAS</sequence>
<dbReference type="AlphaFoldDB" id="A0A2V4NXA5"/>
<name>A0A2V4NXA5_9ACTN</name>
<dbReference type="InterPro" id="IPR050267">
    <property type="entry name" value="Anti-sigma-factor_SerPK"/>
</dbReference>
<comment type="caution">
    <text evidence="4">The sequence shown here is derived from an EMBL/GenBank/DDBJ whole genome shotgun (WGS) entry which is preliminary data.</text>
</comment>
<protein>
    <recommendedName>
        <fullName evidence="3">Histidine kinase/HSP90-like ATPase domain-containing protein</fullName>
    </recommendedName>
</protein>
<dbReference type="GO" id="GO:0004674">
    <property type="term" value="F:protein serine/threonine kinase activity"/>
    <property type="evidence" value="ECO:0007669"/>
    <property type="project" value="UniProtKB-KW"/>
</dbReference>
<feature type="region of interest" description="Disordered" evidence="2">
    <location>
        <begin position="97"/>
        <end position="145"/>
    </location>
</feature>
<gene>
    <name evidence="4" type="ORF">C7C46_23180</name>
</gene>
<feature type="domain" description="Histidine kinase/HSP90-like ATPase" evidence="3">
    <location>
        <begin position="12"/>
        <end position="92"/>
    </location>
</feature>